<evidence type="ECO:0000256" key="5">
    <source>
        <dbReference type="ARBA" id="ARBA00047942"/>
    </source>
</evidence>
<dbReference type="PROSITE" id="PS00092">
    <property type="entry name" value="N6_MTASE"/>
    <property type="match status" value="1"/>
</dbReference>
<dbReference type="InterPro" id="IPR029063">
    <property type="entry name" value="SAM-dependent_MTases_sf"/>
</dbReference>
<dbReference type="EMBL" id="UAPR01000002">
    <property type="protein sequence ID" value="SPT55245.1"/>
    <property type="molecule type" value="Genomic_DNA"/>
</dbReference>
<proteinExistence type="predicted"/>
<comment type="catalytic activity">
    <reaction evidence="5">
        <text>a 2'-deoxyadenosine in DNA + S-adenosyl-L-methionine = an N(6)-methyl-2'-deoxyadenosine in DNA + S-adenosyl-L-homocysteine + H(+)</text>
        <dbReference type="Rhea" id="RHEA:15197"/>
        <dbReference type="Rhea" id="RHEA-COMP:12418"/>
        <dbReference type="Rhea" id="RHEA-COMP:12419"/>
        <dbReference type="ChEBI" id="CHEBI:15378"/>
        <dbReference type="ChEBI" id="CHEBI:57856"/>
        <dbReference type="ChEBI" id="CHEBI:59789"/>
        <dbReference type="ChEBI" id="CHEBI:90615"/>
        <dbReference type="ChEBI" id="CHEBI:90616"/>
        <dbReference type="EC" id="2.1.1.72"/>
    </reaction>
</comment>
<keyword evidence="4" id="KW-0949">S-adenosyl-L-methionine</keyword>
<dbReference type="Pfam" id="PF02086">
    <property type="entry name" value="MethyltransfD12"/>
    <property type="match status" value="1"/>
</dbReference>
<evidence type="ECO:0000256" key="1">
    <source>
        <dbReference type="ARBA" id="ARBA00011900"/>
    </source>
</evidence>
<keyword evidence="3 6" id="KW-0808">Transferase</keyword>
<reference evidence="6 7" key="1">
    <citation type="submission" date="2018-06" db="EMBL/GenBank/DDBJ databases">
        <authorList>
            <consortium name="Pathogen Informatics"/>
            <person name="Doyle S."/>
        </authorList>
    </citation>
    <scope>NUCLEOTIDE SEQUENCE [LARGE SCALE GENOMIC DNA]</scope>
    <source>
        <strain evidence="6 7">NCTC9935</strain>
    </source>
</reference>
<dbReference type="GO" id="GO:0009307">
    <property type="term" value="P:DNA restriction-modification system"/>
    <property type="evidence" value="ECO:0007669"/>
    <property type="project" value="InterPro"/>
</dbReference>
<gene>
    <name evidence="6" type="primary">fokIM</name>
    <name evidence="6" type="ORF">NCTC9935_00742</name>
</gene>
<protein>
    <recommendedName>
        <fullName evidence="1">site-specific DNA-methyltransferase (adenine-specific)</fullName>
        <ecNumber evidence="1">2.1.1.72</ecNumber>
    </recommendedName>
</protein>
<dbReference type="InterPro" id="IPR002052">
    <property type="entry name" value="DNA_methylase_N6_adenine_CS"/>
</dbReference>
<keyword evidence="2 6" id="KW-0489">Methyltransferase</keyword>
<name>A0A2X0U4R0_9ACTO</name>
<dbReference type="InterPro" id="IPR012327">
    <property type="entry name" value="MeTrfase_D12"/>
</dbReference>
<dbReference type="SUPFAM" id="SSF53335">
    <property type="entry name" value="S-adenosyl-L-methionine-dependent methyltransferases"/>
    <property type="match status" value="1"/>
</dbReference>
<evidence type="ECO:0000313" key="6">
    <source>
        <dbReference type="EMBL" id="SPT55245.1"/>
    </source>
</evidence>
<accession>A0A2X0U4R0</accession>
<evidence type="ECO:0000256" key="4">
    <source>
        <dbReference type="ARBA" id="ARBA00022691"/>
    </source>
</evidence>
<sequence length="400" mass="43621">MVVRYMGTKRHMADPVRDTIASLTSQGRAVDLFSGMGSVAESLRDTTSVVTNDALSFTASISRARFTALQRSADAVSTVSRLQSVFKTRYAELEAKYADQLAAEGSAIAGGRSLLQAYMQHAKHVANSASHRRAARAAAVSSTSHHYELASLYFSAGYLSLRQAIEVDSIRAAIDCDDHLGDRDWLLGAWISATSVLINAPGHTAQYLRPNSDSAHARIVRVWGRSVWDEFAEALCNVSLVGSEEWRSGNSVYVGDALDLVSAGWLDDIGVVYADPPYTKDQYSRYYHVYETLYRYDYPDASGMGRNRSDRFTTGFSLKSGVVASFHDLCRNVARMRVPLVVSYPSAGLLAACELTVADIAGEYFSEVETLSFNANHSTMGGSTGTSKKLATENLYVCTL</sequence>
<keyword evidence="7" id="KW-1185">Reference proteome</keyword>
<evidence type="ECO:0000313" key="7">
    <source>
        <dbReference type="Proteomes" id="UP000250192"/>
    </source>
</evidence>
<dbReference type="GO" id="GO:0009007">
    <property type="term" value="F:site-specific DNA-methyltransferase (adenine-specific) activity"/>
    <property type="evidence" value="ECO:0007669"/>
    <property type="project" value="UniProtKB-EC"/>
</dbReference>
<dbReference type="GO" id="GO:0032259">
    <property type="term" value="P:methylation"/>
    <property type="evidence" value="ECO:0007669"/>
    <property type="project" value="UniProtKB-KW"/>
</dbReference>
<dbReference type="GO" id="GO:0003676">
    <property type="term" value="F:nucleic acid binding"/>
    <property type="evidence" value="ECO:0007669"/>
    <property type="project" value="InterPro"/>
</dbReference>
<evidence type="ECO:0000256" key="3">
    <source>
        <dbReference type="ARBA" id="ARBA00022679"/>
    </source>
</evidence>
<dbReference type="Proteomes" id="UP000250192">
    <property type="component" value="Unassembled WGS sequence"/>
</dbReference>
<dbReference type="EC" id="2.1.1.72" evidence="1"/>
<evidence type="ECO:0000256" key="2">
    <source>
        <dbReference type="ARBA" id="ARBA00022603"/>
    </source>
</evidence>
<organism evidence="6 7">
    <name type="scientific">Schaalia odontolytica</name>
    <dbReference type="NCBI Taxonomy" id="1660"/>
    <lineage>
        <taxon>Bacteria</taxon>
        <taxon>Bacillati</taxon>
        <taxon>Actinomycetota</taxon>
        <taxon>Actinomycetes</taxon>
        <taxon>Actinomycetales</taxon>
        <taxon>Actinomycetaceae</taxon>
        <taxon>Schaalia</taxon>
    </lineage>
</organism>
<dbReference type="AlphaFoldDB" id="A0A2X0U4R0"/>